<feature type="region of interest" description="Disordered" evidence="1">
    <location>
        <begin position="1"/>
        <end position="35"/>
    </location>
</feature>
<evidence type="ECO:0000313" key="2">
    <source>
        <dbReference type="EMBL" id="KAF7196613.1"/>
    </source>
</evidence>
<keyword evidence="3" id="KW-1185">Reference proteome</keyword>
<accession>A0A8H6RTI0</accession>
<name>A0A8H6RTI0_9PEZI</name>
<organism evidence="2 3">
    <name type="scientific">Pseudocercospora fuligena</name>
    <dbReference type="NCBI Taxonomy" id="685502"/>
    <lineage>
        <taxon>Eukaryota</taxon>
        <taxon>Fungi</taxon>
        <taxon>Dikarya</taxon>
        <taxon>Ascomycota</taxon>
        <taxon>Pezizomycotina</taxon>
        <taxon>Dothideomycetes</taxon>
        <taxon>Dothideomycetidae</taxon>
        <taxon>Mycosphaerellales</taxon>
        <taxon>Mycosphaerellaceae</taxon>
        <taxon>Pseudocercospora</taxon>
    </lineage>
</organism>
<proteinExistence type="predicted"/>
<gene>
    <name evidence="2" type="ORF">HII31_01983</name>
</gene>
<feature type="compositionally biased region" description="Basic and acidic residues" evidence="1">
    <location>
        <begin position="16"/>
        <end position="27"/>
    </location>
</feature>
<evidence type="ECO:0000256" key="1">
    <source>
        <dbReference type="SAM" id="MobiDB-lite"/>
    </source>
</evidence>
<reference evidence="2" key="1">
    <citation type="submission" date="2020-04" db="EMBL/GenBank/DDBJ databases">
        <title>Draft genome resource of the tomato pathogen Pseudocercospora fuligena.</title>
        <authorList>
            <person name="Zaccaron A."/>
        </authorList>
    </citation>
    <scope>NUCLEOTIDE SEQUENCE</scope>
    <source>
        <strain evidence="2">PF001</strain>
    </source>
</reference>
<dbReference type="AlphaFoldDB" id="A0A8H6RTI0"/>
<dbReference type="EMBL" id="JABCIY010000024">
    <property type="protein sequence ID" value="KAF7196613.1"/>
    <property type="molecule type" value="Genomic_DNA"/>
</dbReference>
<dbReference type="Proteomes" id="UP000660729">
    <property type="component" value="Unassembled WGS sequence"/>
</dbReference>
<protein>
    <submittedName>
        <fullName evidence="2">Uncharacterized protein</fullName>
    </submittedName>
</protein>
<comment type="caution">
    <text evidence="2">The sequence shown here is derived from an EMBL/GenBank/DDBJ whole genome shotgun (WGS) entry which is preliminary data.</text>
</comment>
<evidence type="ECO:0000313" key="3">
    <source>
        <dbReference type="Proteomes" id="UP000660729"/>
    </source>
</evidence>
<sequence length="192" mass="21511">MGRSPLAFRNIVNRESGPDPPKDNEARKRFRPRRCSHAARHHDTTCAEDSLVSFTACWLTTLRGKRMASCRAEHFLPLPETTRAEETADIAFRAEDQTTSDCSLYRMSLEHSDGSGVVTQDGEVRRTRKLQVSLKTAHRLVSRSSQTLDCFDGTILKPQDWGSLPSALSYHGTQCQCYPALRGKWSSPTLTA</sequence>